<sequence>MESVYTANGKLKSAQRKLQVSSEKSLEELIDLVKNRLEKLSEQDEAGADDITILKFKGATTLQDLKNNQKDLYTAVSKQGKVIDKISKIDLDNCCNPKLFEGKTRLLDSEIALHLLRGGNFKLAEVFIKDSNAEIPENIKNEFFCLYSITSDLKEKKLDSAFE</sequence>
<gene>
    <name evidence="1" type="ORF">AYI69_g5573</name>
</gene>
<keyword evidence="2" id="KW-1185">Reference proteome</keyword>
<protein>
    <submittedName>
        <fullName evidence="1">LisH domain-containing protein</fullName>
    </submittedName>
</protein>
<dbReference type="EMBL" id="LSSM01002356">
    <property type="protein sequence ID" value="OMJ22014.1"/>
    <property type="molecule type" value="Genomic_DNA"/>
</dbReference>
<name>A0A1R1Y5H1_9FUNG</name>
<organism evidence="1 2">
    <name type="scientific">Smittium culicis</name>
    <dbReference type="NCBI Taxonomy" id="133412"/>
    <lineage>
        <taxon>Eukaryota</taxon>
        <taxon>Fungi</taxon>
        <taxon>Fungi incertae sedis</taxon>
        <taxon>Zoopagomycota</taxon>
        <taxon>Kickxellomycotina</taxon>
        <taxon>Harpellomycetes</taxon>
        <taxon>Harpellales</taxon>
        <taxon>Legeriomycetaceae</taxon>
        <taxon>Smittium</taxon>
    </lineage>
</organism>
<reference evidence="2" key="1">
    <citation type="submission" date="2017-01" db="EMBL/GenBank/DDBJ databases">
        <authorList>
            <person name="Wang Y."/>
            <person name="White M."/>
            <person name="Kvist S."/>
            <person name="Moncalvo J.-M."/>
        </authorList>
    </citation>
    <scope>NUCLEOTIDE SEQUENCE [LARGE SCALE GENOMIC DNA]</scope>
    <source>
        <strain evidence="2">ID-206-W2</strain>
    </source>
</reference>
<dbReference type="Proteomes" id="UP000187429">
    <property type="component" value="Unassembled WGS sequence"/>
</dbReference>
<evidence type="ECO:0000313" key="2">
    <source>
        <dbReference type="Proteomes" id="UP000187429"/>
    </source>
</evidence>
<dbReference type="AlphaFoldDB" id="A0A1R1Y5H1"/>
<evidence type="ECO:0000313" key="1">
    <source>
        <dbReference type="EMBL" id="OMJ22014.1"/>
    </source>
</evidence>
<dbReference type="OrthoDB" id="1933281at2759"/>
<accession>A0A1R1Y5H1</accession>
<comment type="caution">
    <text evidence="1">The sequence shown here is derived from an EMBL/GenBank/DDBJ whole genome shotgun (WGS) entry which is preliminary data.</text>
</comment>
<proteinExistence type="predicted"/>